<dbReference type="AlphaFoldDB" id="A0A0B7MHV2"/>
<dbReference type="RefSeq" id="WP_044665541.1">
    <property type="nucleotide sequence ID" value="NZ_CDRZ01000252.1"/>
</dbReference>
<protein>
    <recommendedName>
        <fullName evidence="1">aminodeoxychorismate synthase</fullName>
        <ecNumber evidence="1">2.6.1.85</ecNumber>
    </recommendedName>
</protein>
<dbReference type="InterPro" id="IPR015890">
    <property type="entry name" value="Chorismate_C"/>
</dbReference>
<keyword evidence="5" id="KW-0456">Lyase</keyword>
<name>A0A0B7MHV2_9FIRM</name>
<dbReference type="EMBL" id="CDRZ01000252">
    <property type="protein sequence ID" value="CEO89640.1"/>
    <property type="molecule type" value="Genomic_DNA"/>
</dbReference>
<evidence type="ECO:0000256" key="2">
    <source>
        <dbReference type="ARBA" id="ARBA00022679"/>
    </source>
</evidence>
<dbReference type="InterPro" id="IPR005801">
    <property type="entry name" value="ADC_synthase"/>
</dbReference>
<feature type="domain" description="Chorismate-utilising enzyme C-terminal" evidence="3">
    <location>
        <begin position="207"/>
        <end position="459"/>
    </location>
</feature>
<dbReference type="InterPro" id="IPR006805">
    <property type="entry name" value="Anth_synth_I_N"/>
</dbReference>
<dbReference type="InterPro" id="IPR005802">
    <property type="entry name" value="ADC_synth_comp_1"/>
</dbReference>
<evidence type="ECO:0000313" key="6">
    <source>
        <dbReference type="Proteomes" id="UP000046155"/>
    </source>
</evidence>
<gene>
    <name evidence="5" type="ORF">SSCH_540018</name>
</gene>
<accession>A0A0B7MHV2</accession>
<dbReference type="Pfam" id="PF00425">
    <property type="entry name" value="Chorismate_bind"/>
    <property type="match status" value="1"/>
</dbReference>
<dbReference type="NCBIfam" id="TIGR00553">
    <property type="entry name" value="pabB"/>
    <property type="match status" value="1"/>
</dbReference>
<evidence type="ECO:0000259" key="3">
    <source>
        <dbReference type="Pfam" id="PF00425"/>
    </source>
</evidence>
<proteinExistence type="predicted"/>
<organism evidence="5 6">
    <name type="scientific">Syntrophaceticus schinkii</name>
    <dbReference type="NCBI Taxonomy" id="499207"/>
    <lineage>
        <taxon>Bacteria</taxon>
        <taxon>Bacillati</taxon>
        <taxon>Bacillota</taxon>
        <taxon>Clostridia</taxon>
        <taxon>Thermoanaerobacterales</taxon>
        <taxon>Thermoanaerobacterales Family III. Incertae Sedis</taxon>
        <taxon>Syntrophaceticus</taxon>
    </lineage>
</organism>
<dbReference type="GO" id="GO:0000162">
    <property type="term" value="P:L-tryptophan biosynthetic process"/>
    <property type="evidence" value="ECO:0007669"/>
    <property type="project" value="TreeGrafter"/>
</dbReference>
<dbReference type="InterPro" id="IPR019999">
    <property type="entry name" value="Anth_synth_I-like"/>
</dbReference>
<dbReference type="GO" id="GO:0009396">
    <property type="term" value="P:folic acid-containing compound biosynthetic process"/>
    <property type="evidence" value="ECO:0007669"/>
    <property type="project" value="InterPro"/>
</dbReference>
<feature type="domain" description="Anthranilate synthase component I N-terminal" evidence="4">
    <location>
        <begin position="10"/>
        <end position="145"/>
    </location>
</feature>
<evidence type="ECO:0000256" key="1">
    <source>
        <dbReference type="ARBA" id="ARBA00013139"/>
    </source>
</evidence>
<keyword evidence="2" id="KW-0808">Transferase</keyword>
<dbReference type="Pfam" id="PF04715">
    <property type="entry name" value="Anth_synt_I_N"/>
    <property type="match status" value="1"/>
</dbReference>
<sequence length="481" mass="54336">MIITEVSYSEPVRVFESFRERPYSFFLDSGMDSERLGRYSLMGSDPFLVFRCKGGEMAVFEGGSWREQKGDPFRILRELMKRFHITGDLRIPVAAGAFGYFAYDLGRQIENLPQMAVDDLGLPDCYLGFYDRLVIWDNRHNKMFLTSTGLPEQGERAFLRARQRLDELENIVYSGIDGSGKGISGEDASGKCVVREQPKIYGHFTYDSYCAAVQRVKDYIRAGDILVANLTQRFSCRLQEKPWQLFLRLREINPAPFAAYLHYPELDIASASPERFIKINDCYIETRPIKGTRPRGRDPLEDMRLRTELLQSDKDHAELAMITNLVHRELERVCSRGSVEVPELFCLEEYPTVFHLVSTVRGELAQDKDVIDLLLAAFPGGSITGTPKIRSMDVIEELEPVKRGIYTGSIGYLGFDGNVDLSIVIRTFIIKDGTAYFQVGGGITDGSEPDAEYWETIDKARALLDALGCDGEVKVCQVLPG</sequence>
<dbReference type="Gene3D" id="3.60.120.10">
    <property type="entry name" value="Anthranilate synthase"/>
    <property type="match status" value="1"/>
</dbReference>
<dbReference type="GO" id="GO:0046820">
    <property type="term" value="F:4-amino-4-deoxychorismate synthase activity"/>
    <property type="evidence" value="ECO:0007669"/>
    <property type="project" value="UniProtKB-EC"/>
</dbReference>
<keyword evidence="6" id="KW-1185">Reference proteome</keyword>
<evidence type="ECO:0000259" key="4">
    <source>
        <dbReference type="Pfam" id="PF04715"/>
    </source>
</evidence>
<dbReference type="PANTHER" id="PTHR11236:SF50">
    <property type="entry name" value="AMINODEOXYCHORISMATE SYNTHASE COMPONENT 1"/>
    <property type="match status" value="1"/>
</dbReference>
<reference evidence="6" key="1">
    <citation type="submission" date="2015-01" db="EMBL/GenBank/DDBJ databases">
        <authorList>
            <person name="Manzoor Shahid"/>
            <person name="Zubair Saima"/>
        </authorList>
    </citation>
    <scope>NUCLEOTIDE SEQUENCE [LARGE SCALE GENOMIC DNA]</scope>
    <source>
        <strain evidence="6">Sp3</strain>
    </source>
</reference>
<dbReference type="PANTHER" id="PTHR11236">
    <property type="entry name" value="AMINOBENZOATE/ANTHRANILATE SYNTHASE"/>
    <property type="match status" value="1"/>
</dbReference>
<dbReference type="SUPFAM" id="SSF56322">
    <property type="entry name" value="ADC synthase"/>
    <property type="match status" value="1"/>
</dbReference>
<dbReference type="EC" id="2.6.1.85" evidence="1"/>
<dbReference type="GO" id="GO:0016829">
    <property type="term" value="F:lyase activity"/>
    <property type="evidence" value="ECO:0007669"/>
    <property type="project" value="UniProtKB-KW"/>
</dbReference>
<dbReference type="Proteomes" id="UP000046155">
    <property type="component" value="Unassembled WGS sequence"/>
</dbReference>
<dbReference type="OrthoDB" id="9803598at2"/>
<evidence type="ECO:0000313" key="5">
    <source>
        <dbReference type="EMBL" id="CEO89640.1"/>
    </source>
</evidence>
<dbReference type="PRINTS" id="PR00095">
    <property type="entry name" value="ANTSNTHASEI"/>
</dbReference>